<dbReference type="Gene3D" id="2.60.210.10">
    <property type="entry name" value="Apoptosis, Tumor Necrosis Factor Receptor Associated Protein 2, Chain A"/>
    <property type="match status" value="1"/>
</dbReference>
<comment type="catalytic activity">
    <reaction evidence="1 10">
        <text>S-ubiquitinyl-[E2 ubiquitin-conjugating enzyme]-L-cysteine + [acceptor protein]-L-lysine = [E2 ubiquitin-conjugating enzyme]-L-cysteine + N(6)-ubiquitinyl-[acceptor protein]-L-lysine.</text>
        <dbReference type="EC" id="2.3.2.27"/>
    </reaction>
</comment>
<dbReference type="PANTHER" id="PTHR45877:SF2">
    <property type="entry name" value="E3 UBIQUITIN-PROTEIN LIGASE SINA-RELATED"/>
    <property type="match status" value="1"/>
</dbReference>
<evidence type="ECO:0000256" key="6">
    <source>
        <dbReference type="ARBA" id="ARBA00022771"/>
    </source>
</evidence>
<evidence type="ECO:0000256" key="10">
    <source>
        <dbReference type="RuleBase" id="RU201113"/>
    </source>
</evidence>
<accession>A0AA38I5B4</accession>
<keyword evidence="13" id="KW-1185">Reference proteome</keyword>
<dbReference type="InterPro" id="IPR013083">
    <property type="entry name" value="Znf_RING/FYVE/PHD"/>
</dbReference>
<evidence type="ECO:0000256" key="4">
    <source>
        <dbReference type="ARBA" id="ARBA00022679"/>
    </source>
</evidence>
<evidence type="ECO:0000313" key="13">
    <source>
        <dbReference type="Proteomes" id="UP001168821"/>
    </source>
</evidence>
<sequence length="249" mass="29226">MNVLNDKVLETLKCPSCFLYMKGPIYVCLSGHSICRSCWMANSCPVCKLALTDTRNFSLETVSTIVYYPCNNVESGCQQCLPIEEIDEHHLICDYRSYACRLSKYCSWEGTRDELKKHYFAKHDNNILIGRECFSLWKQEKPDYTINMIMAFDEMFYVHVKRRNDINYWAVQYIGRSEDVILFCFEVHIFTDQFNDRKLEFSEICHDDVKDDIDDIIDSGFCVAVPLNVLETYTNMEGVVFYKIEIKRA</sequence>
<dbReference type="EMBL" id="JALNTZ010000006">
    <property type="protein sequence ID" value="KAJ3649024.1"/>
    <property type="molecule type" value="Genomic_DNA"/>
</dbReference>
<keyword evidence="8 10" id="KW-0862">Zinc</keyword>
<comment type="domain">
    <text evidence="10">The RING-type zinc finger domain is essential for ubiquitin ligase activity.</text>
</comment>
<evidence type="ECO:0000256" key="3">
    <source>
        <dbReference type="ARBA" id="ARBA00009119"/>
    </source>
</evidence>
<comment type="domain">
    <text evidence="10">The SBD domain (substrate-binding domain) mediates the interaction with substrate proteins. It is related to the TRAF family.</text>
</comment>
<keyword evidence="7 10" id="KW-0833">Ubl conjugation pathway</keyword>
<keyword evidence="4" id="KW-0808">Transferase</keyword>
<dbReference type="PROSITE" id="PS51081">
    <property type="entry name" value="ZF_SIAH"/>
    <property type="match status" value="1"/>
</dbReference>
<comment type="function">
    <text evidence="10">E3 ubiquitin-protein ligase that mediates ubiquitination and subsequent proteasomal degradation of target proteins. E3 ubiquitin ligases accept ubiquitin from an E2 ubiquitin-conjugating enzyme in the form of a thioester and then directly transfers the ubiquitin to targeted substrates.</text>
</comment>
<dbReference type="InterPro" id="IPR008974">
    <property type="entry name" value="TRAF-like"/>
</dbReference>
<evidence type="ECO:0000256" key="5">
    <source>
        <dbReference type="ARBA" id="ARBA00022723"/>
    </source>
</evidence>
<evidence type="ECO:0000256" key="8">
    <source>
        <dbReference type="ARBA" id="ARBA00022833"/>
    </source>
</evidence>
<dbReference type="SUPFAM" id="SSF57850">
    <property type="entry name" value="RING/U-box"/>
    <property type="match status" value="1"/>
</dbReference>
<dbReference type="GO" id="GO:0005737">
    <property type="term" value="C:cytoplasm"/>
    <property type="evidence" value="ECO:0007669"/>
    <property type="project" value="InterPro"/>
</dbReference>
<dbReference type="InterPro" id="IPR013010">
    <property type="entry name" value="Znf_SIAH"/>
</dbReference>
<dbReference type="EC" id="2.3.2.27" evidence="10"/>
<evidence type="ECO:0000256" key="1">
    <source>
        <dbReference type="ARBA" id="ARBA00000900"/>
    </source>
</evidence>
<dbReference type="Pfam" id="PF03145">
    <property type="entry name" value="Sina_TRAF"/>
    <property type="match status" value="1"/>
</dbReference>
<keyword evidence="6 9" id="KW-0863">Zinc-finger</keyword>
<dbReference type="GO" id="GO:0043161">
    <property type="term" value="P:proteasome-mediated ubiquitin-dependent protein catabolic process"/>
    <property type="evidence" value="ECO:0007669"/>
    <property type="project" value="TreeGrafter"/>
</dbReference>
<evidence type="ECO:0000256" key="9">
    <source>
        <dbReference type="PROSITE-ProRule" id="PRU00455"/>
    </source>
</evidence>
<organism evidence="12 13">
    <name type="scientific">Zophobas morio</name>
    <dbReference type="NCBI Taxonomy" id="2755281"/>
    <lineage>
        <taxon>Eukaryota</taxon>
        <taxon>Metazoa</taxon>
        <taxon>Ecdysozoa</taxon>
        <taxon>Arthropoda</taxon>
        <taxon>Hexapoda</taxon>
        <taxon>Insecta</taxon>
        <taxon>Pterygota</taxon>
        <taxon>Neoptera</taxon>
        <taxon>Endopterygota</taxon>
        <taxon>Coleoptera</taxon>
        <taxon>Polyphaga</taxon>
        <taxon>Cucujiformia</taxon>
        <taxon>Tenebrionidae</taxon>
        <taxon>Zophobas</taxon>
    </lineage>
</organism>
<dbReference type="AlphaFoldDB" id="A0AA38I5B4"/>
<evidence type="ECO:0000313" key="12">
    <source>
        <dbReference type="EMBL" id="KAJ3649024.1"/>
    </source>
</evidence>
<dbReference type="GO" id="GO:0008270">
    <property type="term" value="F:zinc ion binding"/>
    <property type="evidence" value="ECO:0007669"/>
    <property type="project" value="UniProtKB-KW"/>
</dbReference>
<keyword evidence="5 10" id="KW-0479">Metal-binding</keyword>
<evidence type="ECO:0000259" key="11">
    <source>
        <dbReference type="PROSITE" id="PS51081"/>
    </source>
</evidence>
<comment type="pathway">
    <text evidence="2 10">Protein modification; protein ubiquitination.</text>
</comment>
<comment type="caution">
    <text evidence="12">The sequence shown here is derived from an EMBL/GenBank/DDBJ whole genome shotgun (WGS) entry which is preliminary data.</text>
</comment>
<dbReference type="GO" id="GO:0031624">
    <property type="term" value="F:ubiquitin conjugating enzyme binding"/>
    <property type="evidence" value="ECO:0007669"/>
    <property type="project" value="TreeGrafter"/>
</dbReference>
<dbReference type="Proteomes" id="UP001168821">
    <property type="component" value="Unassembled WGS sequence"/>
</dbReference>
<feature type="domain" description="SIAH-type" evidence="11">
    <location>
        <begin position="65"/>
        <end position="124"/>
    </location>
</feature>
<dbReference type="InterPro" id="IPR004162">
    <property type="entry name" value="SINA-like_animal"/>
</dbReference>
<dbReference type="Pfam" id="PF21361">
    <property type="entry name" value="Sina_ZnF"/>
    <property type="match status" value="1"/>
</dbReference>
<dbReference type="GO" id="GO:0061630">
    <property type="term" value="F:ubiquitin protein ligase activity"/>
    <property type="evidence" value="ECO:0007669"/>
    <property type="project" value="UniProtKB-EC"/>
</dbReference>
<dbReference type="SUPFAM" id="SSF49599">
    <property type="entry name" value="TRAF domain-like"/>
    <property type="match status" value="1"/>
</dbReference>
<gene>
    <name evidence="12" type="ORF">Zmor_020786</name>
</gene>
<dbReference type="Pfam" id="PF21362">
    <property type="entry name" value="Sina_RING"/>
    <property type="match status" value="1"/>
</dbReference>
<name>A0AA38I5B4_9CUCU</name>
<dbReference type="Gene3D" id="3.30.40.10">
    <property type="entry name" value="Zinc/RING finger domain, C3HC4 (zinc finger)"/>
    <property type="match status" value="1"/>
</dbReference>
<dbReference type="PANTHER" id="PTHR45877">
    <property type="entry name" value="E3 UBIQUITIN-PROTEIN LIGASE SIAH2"/>
    <property type="match status" value="1"/>
</dbReference>
<proteinExistence type="inferred from homology"/>
<dbReference type="InterPro" id="IPR018121">
    <property type="entry name" value="7-in-absentia-prot_TRAF-dom"/>
</dbReference>
<protein>
    <recommendedName>
        <fullName evidence="10">E3 ubiquitin-protein ligase</fullName>
        <ecNumber evidence="10">2.3.2.27</ecNumber>
    </recommendedName>
</protein>
<comment type="similarity">
    <text evidence="3 10">Belongs to the SINA (Seven in absentia) family.</text>
</comment>
<dbReference type="InterPro" id="IPR049548">
    <property type="entry name" value="Sina-like_RING"/>
</dbReference>
<evidence type="ECO:0000256" key="2">
    <source>
        <dbReference type="ARBA" id="ARBA00004906"/>
    </source>
</evidence>
<evidence type="ECO:0000256" key="7">
    <source>
        <dbReference type="ARBA" id="ARBA00022786"/>
    </source>
</evidence>
<reference evidence="12" key="1">
    <citation type="journal article" date="2023" name="G3 (Bethesda)">
        <title>Whole genome assemblies of Zophobas morio and Tenebrio molitor.</title>
        <authorList>
            <person name="Kaur S."/>
            <person name="Stinson S.A."/>
            <person name="diCenzo G.C."/>
        </authorList>
    </citation>
    <scope>NUCLEOTIDE SEQUENCE</scope>
    <source>
        <strain evidence="12">QUZm001</strain>
    </source>
</reference>